<evidence type="ECO:0000313" key="4">
    <source>
        <dbReference type="EMBL" id="MBA8811912.1"/>
    </source>
</evidence>
<organism evidence="4 6">
    <name type="scientific">Frigoribacterium faeni</name>
    <dbReference type="NCBI Taxonomy" id="145483"/>
    <lineage>
        <taxon>Bacteria</taxon>
        <taxon>Bacillati</taxon>
        <taxon>Actinomycetota</taxon>
        <taxon>Actinomycetes</taxon>
        <taxon>Micrococcales</taxon>
        <taxon>Microbacteriaceae</taxon>
        <taxon>Frigoribacterium</taxon>
    </lineage>
</organism>
<feature type="transmembrane region" description="Helical" evidence="2">
    <location>
        <begin position="161"/>
        <end position="182"/>
    </location>
</feature>
<gene>
    <name evidence="4" type="ORF">FB463_000136</name>
    <name evidence="3" type="ORF">FFA01_20710</name>
</gene>
<dbReference type="Proteomes" id="UP000321154">
    <property type="component" value="Unassembled WGS sequence"/>
</dbReference>
<name>A0A7W3JFJ9_9MICO</name>
<proteinExistence type="predicted"/>
<keyword evidence="2" id="KW-1133">Transmembrane helix</keyword>
<dbReference type="AlphaFoldDB" id="A0A7W3JFJ9"/>
<feature type="transmembrane region" description="Helical" evidence="2">
    <location>
        <begin position="91"/>
        <end position="109"/>
    </location>
</feature>
<feature type="transmembrane region" description="Helical" evidence="2">
    <location>
        <begin position="121"/>
        <end position="141"/>
    </location>
</feature>
<dbReference type="RefSeq" id="WP_167627347.1">
    <property type="nucleotide sequence ID" value="NZ_BAAAHR010000005.1"/>
</dbReference>
<keyword evidence="5" id="KW-1185">Reference proteome</keyword>
<evidence type="ECO:0008006" key="7">
    <source>
        <dbReference type="Google" id="ProtNLM"/>
    </source>
</evidence>
<dbReference type="EMBL" id="BJUV01000020">
    <property type="protein sequence ID" value="GEK83762.1"/>
    <property type="molecule type" value="Genomic_DNA"/>
</dbReference>
<evidence type="ECO:0000256" key="2">
    <source>
        <dbReference type="SAM" id="Phobius"/>
    </source>
</evidence>
<keyword evidence="2" id="KW-0472">Membrane</keyword>
<reference evidence="3 5" key="1">
    <citation type="submission" date="2019-07" db="EMBL/GenBank/DDBJ databases">
        <title>Whole genome shotgun sequence of Frigoribacterium faeni NBRC 103066.</title>
        <authorList>
            <person name="Hosoyama A."/>
            <person name="Uohara A."/>
            <person name="Ohji S."/>
            <person name="Ichikawa N."/>
        </authorList>
    </citation>
    <scope>NUCLEOTIDE SEQUENCE [LARGE SCALE GENOMIC DNA]</scope>
    <source>
        <strain evidence="3 5">NBRC 103066</strain>
    </source>
</reference>
<evidence type="ECO:0000256" key="1">
    <source>
        <dbReference type="SAM" id="MobiDB-lite"/>
    </source>
</evidence>
<reference evidence="4 6" key="2">
    <citation type="submission" date="2020-07" db="EMBL/GenBank/DDBJ databases">
        <title>Sequencing the genomes of 1000 actinobacteria strains.</title>
        <authorList>
            <person name="Klenk H.-P."/>
        </authorList>
    </citation>
    <scope>NUCLEOTIDE SEQUENCE [LARGE SCALE GENOMIC DNA]</scope>
    <source>
        <strain evidence="4 6">DSM 10309</strain>
    </source>
</reference>
<dbReference type="EMBL" id="JACGWW010000001">
    <property type="protein sequence ID" value="MBA8811912.1"/>
    <property type="molecule type" value="Genomic_DNA"/>
</dbReference>
<feature type="transmembrane region" description="Helical" evidence="2">
    <location>
        <begin position="20"/>
        <end position="52"/>
    </location>
</feature>
<dbReference type="InterPro" id="IPR014509">
    <property type="entry name" value="YjdF-like"/>
</dbReference>
<accession>A0A7W3JFJ9</accession>
<protein>
    <recommendedName>
        <fullName evidence="7">DUF2238 domain-containing protein</fullName>
    </recommendedName>
</protein>
<sequence>MIETFLRSPTRPTEFAADAVRIVAALSVVVAGVGWGFVEIAVMMLALAAVLAPRALGVRAGLDLATGATVLVAAWSSVFELYTSVVGWDTVVHLVLNGLLAALAVITAQRAGFLPERGHRLGLVVATVCVGLAAGVLWEIGEWLGHTLIDEAIFVGYDDTIGDLVAGGLGALSAGLLLPVLAGRSAWRGRPRSEQPMTTAGSREARAR</sequence>
<evidence type="ECO:0000313" key="3">
    <source>
        <dbReference type="EMBL" id="GEK83762.1"/>
    </source>
</evidence>
<dbReference type="Pfam" id="PF09997">
    <property type="entry name" value="DUF2238"/>
    <property type="match status" value="1"/>
</dbReference>
<evidence type="ECO:0000313" key="5">
    <source>
        <dbReference type="Proteomes" id="UP000321154"/>
    </source>
</evidence>
<keyword evidence="2" id="KW-0812">Transmembrane</keyword>
<comment type="caution">
    <text evidence="4">The sequence shown here is derived from an EMBL/GenBank/DDBJ whole genome shotgun (WGS) entry which is preliminary data.</text>
</comment>
<dbReference type="Proteomes" id="UP000522688">
    <property type="component" value="Unassembled WGS sequence"/>
</dbReference>
<feature type="transmembrane region" description="Helical" evidence="2">
    <location>
        <begin position="64"/>
        <end position="85"/>
    </location>
</feature>
<evidence type="ECO:0000313" key="6">
    <source>
        <dbReference type="Proteomes" id="UP000522688"/>
    </source>
</evidence>
<feature type="region of interest" description="Disordered" evidence="1">
    <location>
        <begin position="189"/>
        <end position="208"/>
    </location>
</feature>